<dbReference type="Proteomes" id="UP000019678">
    <property type="component" value="Unassembled WGS sequence"/>
</dbReference>
<dbReference type="AlphaFoldDB" id="A0A017TC96"/>
<organism evidence="1 2">
    <name type="scientific">Chondromyces apiculatus DSM 436</name>
    <dbReference type="NCBI Taxonomy" id="1192034"/>
    <lineage>
        <taxon>Bacteria</taxon>
        <taxon>Pseudomonadati</taxon>
        <taxon>Myxococcota</taxon>
        <taxon>Polyangia</taxon>
        <taxon>Polyangiales</taxon>
        <taxon>Polyangiaceae</taxon>
        <taxon>Chondromyces</taxon>
    </lineage>
</organism>
<accession>A0A017TC96</accession>
<evidence type="ECO:0000313" key="1">
    <source>
        <dbReference type="EMBL" id="EYF06430.1"/>
    </source>
</evidence>
<dbReference type="OrthoDB" id="274195at2"/>
<dbReference type="STRING" id="1192034.CAP_1960"/>
<evidence type="ECO:0000313" key="2">
    <source>
        <dbReference type="Proteomes" id="UP000019678"/>
    </source>
</evidence>
<proteinExistence type="predicted"/>
<keyword evidence="2" id="KW-1185">Reference proteome</keyword>
<dbReference type="RefSeq" id="WP_044240034.1">
    <property type="nucleotide sequence ID" value="NZ_ASRX01000016.1"/>
</dbReference>
<dbReference type="SUPFAM" id="SSF48371">
    <property type="entry name" value="ARM repeat"/>
    <property type="match status" value="1"/>
</dbReference>
<comment type="caution">
    <text evidence="1">The sequence shown here is derived from an EMBL/GenBank/DDBJ whole genome shotgun (WGS) entry which is preliminary data.</text>
</comment>
<sequence length="549" mass="61273">MSDAQIASVLLLEEHFEAGDERFVEEVLASRAAKRLKALGPRWAADARPGIRRALLRYIDDGCDRPFHRPLVKALFKHAERLGDDEAMGHFLVAFDRFLPAPKAPAKLWPGESDAPRFSRLTRSYLQRRATRYFRRLGRKDPARAARALRAAVVLYRDEHLETEDQFLRSWGLVYALYCGLIARYPAGAAICRSGSKLTLLGATLEQLQPAPMIPEAWQGVFEEIWPLVTGARSRIVRQFAIALLGRDYPAELQWLPMERVRVLLASPHEEVQTFGAELFGTISDPGNLPVQEWLALLRIENLDALPSICAAVERHVTPSRLTLDECVGLGCARLAPVAALGLRWARTKSVTTAEALESVLRLAGAPAPRVREEAAGWLFTLLQTSPHTRPLHVRDLIDARYADVRARGLALLEGDRRFGDDTGLWTALAESPHDDVRTFLLRHLSERRQMFSPEALRHVWATTLLGVSRGARDKRSALRLVSERIVARPAEAESLLPLLGVALRSVRPPERRAALAAVARAAFEAPGLRAAISRRLPELRLFSEELGE</sequence>
<reference evidence="1 2" key="1">
    <citation type="submission" date="2013-05" db="EMBL/GenBank/DDBJ databases">
        <title>Genome assembly of Chondromyces apiculatus DSM 436.</title>
        <authorList>
            <person name="Sharma G."/>
            <person name="Khatri I."/>
            <person name="Kaur C."/>
            <person name="Mayilraj S."/>
            <person name="Subramanian S."/>
        </authorList>
    </citation>
    <scope>NUCLEOTIDE SEQUENCE [LARGE SCALE GENOMIC DNA]</scope>
    <source>
        <strain evidence="1 2">DSM 436</strain>
    </source>
</reference>
<name>A0A017TC96_9BACT</name>
<dbReference type="InterPro" id="IPR016024">
    <property type="entry name" value="ARM-type_fold"/>
</dbReference>
<dbReference type="EMBL" id="ASRX01000016">
    <property type="protein sequence ID" value="EYF06430.1"/>
    <property type="molecule type" value="Genomic_DNA"/>
</dbReference>
<protein>
    <submittedName>
        <fullName evidence="1">Uncharacterized protein</fullName>
    </submittedName>
</protein>
<gene>
    <name evidence="1" type="ORF">CAP_1960</name>
</gene>